<comment type="caution">
    <text evidence="1">The sequence shown here is derived from an EMBL/GenBank/DDBJ whole genome shotgun (WGS) entry which is preliminary data.</text>
</comment>
<dbReference type="EMBL" id="BONI01000100">
    <property type="protein sequence ID" value="GIG10784.1"/>
    <property type="molecule type" value="Genomic_DNA"/>
</dbReference>
<protein>
    <submittedName>
        <fullName evidence="1">Uncharacterized protein</fullName>
    </submittedName>
</protein>
<evidence type="ECO:0000313" key="1">
    <source>
        <dbReference type="EMBL" id="GIG10784.1"/>
    </source>
</evidence>
<reference evidence="1 2" key="1">
    <citation type="submission" date="2021-01" db="EMBL/GenBank/DDBJ databases">
        <title>Whole genome shotgun sequence of Catellatospora coxensis NBRC 107359.</title>
        <authorList>
            <person name="Komaki H."/>
            <person name="Tamura T."/>
        </authorList>
    </citation>
    <scope>NUCLEOTIDE SEQUENCE [LARGE SCALE GENOMIC DNA]</scope>
    <source>
        <strain evidence="1 2">NBRC 107359</strain>
    </source>
</reference>
<evidence type="ECO:0000313" key="2">
    <source>
        <dbReference type="Proteomes" id="UP000630887"/>
    </source>
</evidence>
<organism evidence="1 2">
    <name type="scientific">Catellatospora coxensis</name>
    <dbReference type="NCBI Taxonomy" id="310354"/>
    <lineage>
        <taxon>Bacteria</taxon>
        <taxon>Bacillati</taxon>
        <taxon>Actinomycetota</taxon>
        <taxon>Actinomycetes</taxon>
        <taxon>Micromonosporales</taxon>
        <taxon>Micromonosporaceae</taxon>
        <taxon>Catellatospora</taxon>
    </lineage>
</organism>
<gene>
    <name evidence="1" type="ORF">Cco03nite_74840</name>
</gene>
<dbReference type="Proteomes" id="UP000630887">
    <property type="component" value="Unassembled WGS sequence"/>
</dbReference>
<name>A0A8J3L3K7_9ACTN</name>
<proteinExistence type="predicted"/>
<keyword evidence="2" id="KW-1185">Reference proteome</keyword>
<accession>A0A8J3L3K7</accession>
<sequence>MFCALAAIGRSRTRARGRCRSASAPEHNWAAGATEAFGAADVAIAAPAGRVEAAHPALLSLRLLQARIHAAAGDVAASVDLYERLAADTPAGMLSADAIDARCEHALQLAIVGEVRHAEEPMRSLLEEVEVSRVQSAPGVALDDERIGMERMRVHCRRRHLCSGATRSSVWRTLPSPFPRGRHGL</sequence>
<dbReference type="AlphaFoldDB" id="A0A8J3L3K7"/>